<gene>
    <name evidence="1" type="ORF">L915_09216</name>
    <name evidence="2" type="ORF">L916_09129</name>
</gene>
<accession>W2GV27</accession>
<reference evidence="2 3" key="2">
    <citation type="submission" date="2013-11" db="EMBL/GenBank/DDBJ databases">
        <title>The Genome Sequence of Phytophthora parasitica CJ05E6.</title>
        <authorList>
            <consortium name="The Broad Institute Genomics Platform"/>
            <person name="Russ C."/>
            <person name="Tyler B."/>
            <person name="Panabieres F."/>
            <person name="Shan W."/>
            <person name="Tripathy S."/>
            <person name="Grunwald N."/>
            <person name="Machado M."/>
            <person name="Johnson C.S."/>
            <person name="Arredondo F."/>
            <person name="Hong C."/>
            <person name="Coffey M."/>
            <person name="Young S.K."/>
            <person name="Zeng Q."/>
            <person name="Gargeya S."/>
            <person name="Fitzgerald M."/>
            <person name="Abouelleil A."/>
            <person name="Alvarado L."/>
            <person name="Chapman S.B."/>
            <person name="Gainer-Dewar J."/>
            <person name="Goldberg J."/>
            <person name="Griggs A."/>
            <person name="Gujja S."/>
            <person name="Hansen M."/>
            <person name="Howarth C."/>
            <person name="Imamovic A."/>
            <person name="Ireland A."/>
            <person name="Larimer J."/>
            <person name="McCowan C."/>
            <person name="Murphy C."/>
            <person name="Pearson M."/>
            <person name="Poon T.W."/>
            <person name="Priest M."/>
            <person name="Roberts A."/>
            <person name="Saif S."/>
            <person name="Shea T."/>
            <person name="Sykes S."/>
            <person name="Wortman J."/>
            <person name="Nusbaum C."/>
            <person name="Birren B."/>
        </authorList>
    </citation>
    <scope>NUCLEOTIDE SEQUENCE [LARGE SCALE GENOMIC DNA]</scope>
    <source>
        <strain evidence="2 3">CJ05E6</strain>
    </source>
</reference>
<dbReference type="AlphaFoldDB" id="W2GV27"/>
<name>W2GV27_PHYNI</name>
<dbReference type="Proteomes" id="UP000053236">
    <property type="component" value="Unassembled WGS sequence"/>
</dbReference>
<dbReference type="Proteomes" id="UP000053864">
    <property type="component" value="Unassembled WGS sequence"/>
</dbReference>
<dbReference type="VEuPathDB" id="FungiDB:PPTG_12328"/>
<protein>
    <submittedName>
        <fullName evidence="1">Uncharacterized protein</fullName>
    </submittedName>
</protein>
<evidence type="ECO:0000313" key="2">
    <source>
        <dbReference type="EMBL" id="ETL39554.1"/>
    </source>
</evidence>
<organism evidence="1">
    <name type="scientific">Phytophthora nicotianae</name>
    <name type="common">Potato buckeye rot agent</name>
    <name type="synonym">Phytophthora parasitica</name>
    <dbReference type="NCBI Taxonomy" id="4792"/>
    <lineage>
        <taxon>Eukaryota</taxon>
        <taxon>Sar</taxon>
        <taxon>Stramenopiles</taxon>
        <taxon>Oomycota</taxon>
        <taxon>Peronosporomycetes</taxon>
        <taxon>Peronosporales</taxon>
        <taxon>Peronosporaceae</taxon>
        <taxon>Phytophthora</taxon>
    </lineage>
</organism>
<evidence type="ECO:0000313" key="1">
    <source>
        <dbReference type="EMBL" id="ETK86131.1"/>
    </source>
</evidence>
<dbReference type="EMBL" id="KI686444">
    <property type="protein sequence ID" value="ETK86131.1"/>
    <property type="molecule type" value="Genomic_DNA"/>
</dbReference>
<evidence type="ECO:0000313" key="3">
    <source>
        <dbReference type="Proteomes" id="UP000053864"/>
    </source>
</evidence>
<proteinExistence type="predicted"/>
<reference evidence="1" key="1">
    <citation type="submission" date="2013-11" db="EMBL/GenBank/DDBJ databases">
        <title>The Genome Sequence of Phytophthora parasitica CJ02B3.</title>
        <authorList>
            <consortium name="The Broad Institute Genomics Platform"/>
            <person name="Russ C."/>
            <person name="Tyler B."/>
            <person name="Panabieres F."/>
            <person name="Shan W."/>
            <person name="Tripathy S."/>
            <person name="Grunwald N."/>
            <person name="Machado M."/>
            <person name="Johnson C.S."/>
            <person name="Arredondo F."/>
            <person name="Hong C."/>
            <person name="Coffey M."/>
            <person name="Young S.K."/>
            <person name="Zeng Q."/>
            <person name="Gargeya S."/>
            <person name="Fitzgerald M."/>
            <person name="Abouelleil A."/>
            <person name="Alvarado L."/>
            <person name="Chapman S.B."/>
            <person name="Gainer-Dewar J."/>
            <person name="Goldberg J."/>
            <person name="Griggs A."/>
            <person name="Gujja S."/>
            <person name="Hansen M."/>
            <person name="Howarth C."/>
            <person name="Imamovic A."/>
            <person name="Ireland A."/>
            <person name="Larimer J."/>
            <person name="McCowan C."/>
            <person name="Murphy C."/>
            <person name="Pearson M."/>
            <person name="Poon T.W."/>
            <person name="Priest M."/>
            <person name="Roberts A."/>
            <person name="Saif S."/>
            <person name="Shea T."/>
            <person name="Sykes S."/>
            <person name="Wortman J."/>
            <person name="Nusbaum C."/>
            <person name="Birren B."/>
        </authorList>
    </citation>
    <scope>NUCLEOTIDE SEQUENCE [LARGE SCALE GENOMIC DNA]</scope>
    <source>
        <strain evidence="1">CJ02B3</strain>
    </source>
</reference>
<dbReference type="EMBL" id="KI673082">
    <property type="protein sequence ID" value="ETL39554.1"/>
    <property type="molecule type" value="Genomic_DNA"/>
</dbReference>
<sequence>MLKTPIEKTRKITLTRRLMNFGKNEEDTLVCNSYAQEGHKQLLQNHAAMNFIDFWDLSWKQSKAEYGSYFLKQWATRIDLLIENLITIGKKLGEETVELEVCITQKPKGVWI</sequence>